<organism evidence="2 3">
    <name type="scientific">Corynebacterium sanguinis</name>
    <dbReference type="NCBI Taxonomy" id="2594913"/>
    <lineage>
        <taxon>Bacteria</taxon>
        <taxon>Bacillati</taxon>
        <taxon>Actinomycetota</taxon>
        <taxon>Actinomycetes</taxon>
        <taxon>Mycobacteriales</taxon>
        <taxon>Corynebacteriaceae</taxon>
        <taxon>Corynebacterium</taxon>
    </lineage>
</organism>
<dbReference type="EMBL" id="JACEOR010000447">
    <property type="protein sequence ID" value="MBA4505700.1"/>
    <property type="molecule type" value="Genomic_DNA"/>
</dbReference>
<proteinExistence type="predicted"/>
<sequence length="360" mass="38119">PFNGPGRTSAGELIFPPGSISIPQDISRVKLLAGHSPEGIPVGVATSWHAKDDGVYMTFHLGSSAASSEALAQATDGVIDSFSIEAMGIAKTGRTVKESVLKAVALVPFPAFANARVAEIHASAAGGPPVDSDTPTTPATPESPAEDPDESAPAAAEDPESSESDDTPDTDTDDDTPDTEKETAMNTRAAVAPAGLGNTNQTEAHASLDDVLDFIRAAREGEPTEAHAALTDITLSGMTTAVAPQWLGEMWSQVTYERRIVPLLSDAPLRGMKAQGYRWAQRPGVAKYAGDKAEIPSKPASVEPVEMAAQRWAGGNDLDRAFWDFNETEILRAYWAAMAESYAQETDLDTAAWLMRNARQ</sequence>
<feature type="compositionally biased region" description="Low complexity" evidence="1">
    <location>
        <begin position="131"/>
        <end position="143"/>
    </location>
</feature>
<feature type="non-terminal residue" evidence="2">
    <location>
        <position position="360"/>
    </location>
</feature>
<gene>
    <name evidence="2" type="ORF">H0H28_10305</name>
</gene>
<dbReference type="AlphaFoldDB" id="A0A838X3G5"/>
<feature type="non-terminal residue" evidence="2">
    <location>
        <position position="1"/>
    </location>
</feature>
<evidence type="ECO:0008006" key="4">
    <source>
        <dbReference type="Google" id="ProtNLM"/>
    </source>
</evidence>
<comment type="caution">
    <text evidence="2">The sequence shown here is derived from an EMBL/GenBank/DDBJ whole genome shotgun (WGS) entry which is preliminary data.</text>
</comment>
<evidence type="ECO:0000256" key="1">
    <source>
        <dbReference type="SAM" id="MobiDB-lite"/>
    </source>
</evidence>
<feature type="compositionally biased region" description="Acidic residues" evidence="1">
    <location>
        <begin position="157"/>
        <end position="177"/>
    </location>
</feature>
<reference evidence="2 3" key="1">
    <citation type="submission" date="2020-07" db="EMBL/GenBank/DDBJ databases">
        <authorList>
            <person name="Khare M."/>
        </authorList>
    </citation>
    <scope>NUCLEOTIDE SEQUENCE [LARGE SCALE GENOMIC DNA]</scope>
    <source>
        <strain evidence="2 3">P8776</strain>
    </source>
</reference>
<protein>
    <recommendedName>
        <fullName evidence="4">Prohead protease</fullName>
    </recommendedName>
</protein>
<evidence type="ECO:0000313" key="3">
    <source>
        <dbReference type="Proteomes" id="UP000580709"/>
    </source>
</evidence>
<dbReference type="RefSeq" id="WP_181729995.1">
    <property type="nucleotide sequence ID" value="NZ_JACEOR010000447.1"/>
</dbReference>
<keyword evidence="3" id="KW-1185">Reference proteome</keyword>
<name>A0A838X3G5_9CORY</name>
<dbReference type="Proteomes" id="UP000580709">
    <property type="component" value="Unassembled WGS sequence"/>
</dbReference>
<evidence type="ECO:0000313" key="2">
    <source>
        <dbReference type="EMBL" id="MBA4505700.1"/>
    </source>
</evidence>
<accession>A0A838X3G5</accession>
<feature type="region of interest" description="Disordered" evidence="1">
    <location>
        <begin position="124"/>
        <end position="184"/>
    </location>
</feature>